<dbReference type="Proteomes" id="UP000092124">
    <property type="component" value="Unassembled WGS sequence"/>
</dbReference>
<reference evidence="1 2" key="1">
    <citation type="submission" date="2016-06" db="EMBL/GenBank/DDBJ databases">
        <title>The Draft Genome Sequence and Annotation of the Desert Woodrat Neotoma lepida.</title>
        <authorList>
            <person name="Campbell M."/>
            <person name="Oakeson K.F."/>
            <person name="Yandell M."/>
            <person name="Halpert J.R."/>
            <person name="Dearing D."/>
        </authorList>
    </citation>
    <scope>NUCLEOTIDE SEQUENCE [LARGE SCALE GENOMIC DNA]</scope>
    <source>
        <strain evidence="1">417</strain>
        <tissue evidence="1">Liver</tissue>
    </source>
</reference>
<dbReference type="EMBL" id="LZPO01107893">
    <property type="protein sequence ID" value="OBS60487.1"/>
    <property type="molecule type" value="Genomic_DNA"/>
</dbReference>
<dbReference type="InterPro" id="IPR016024">
    <property type="entry name" value="ARM-type_fold"/>
</dbReference>
<dbReference type="AlphaFoldDB" id="A0A1A6G551"/>
<sequence>NPNIESQYPQKGLSSVLMFDRDVKNDFFFLPLIADIVFREILVNQWSELILQLVPNVKSPDSSKNIKESDLEAICYICQWKSNGILTAILLEKRKEDAGSDVKLVATEALYNYWSSLQQILTKSLRGNLLCE</sequence>
<accession>A0A1A6G551</accession>
<keyword evidence="2" id="KW-1185">Reference proteome</keyword>
<dbReference type="OrthoDB" id="10263328at2759"/>
<evidence type="ECO:0000313" key="2">
    <source>
        <dbReference type="Proteomes" id="UP000092124"/>
    </source>
</evidence>
<organism evidence="1 2">
    <name type="scientific">Neotoma lepida</name>
    <name type="common">Desert woodrat</name>
    <dbReference type="NCBI Taxonomy" id="56216"/>
    <lineage>
        <taxon>Eukaryota</taxon>
        <taxon>Metazoa</taxon>
        <taxon>Chordata</taxon>
        <taxon>Craniata</taxon>
        <taxon>Vertebrata</taxon>
        <taxon>Euteleostomi</taxon>
        <taxon>Mammalia</taxon>
        <taxon>Eutheria</taxon>
        <taxon>Euarchontoglires</taxon>
        <taxon>Glires</taxon>
        <taxon>Rodentia</taxon>
        <taxon>Myomorpha</taxon>
        <taxon>Muroidea</taxon>
        <taxon>Cricetidae</taxon>
        <taxon>Neotominae</taxon>
        <taxon>Neotoma</taxon>
    </lineage>
</organism>
<evidence type="ECO:0000313" key="1">
    <source>
        <dbReference type="EMBL" id="OBS60487.1"/>
    </source>
</evidence>
<dbReference type="InterPro" id="IPR011989">
    <property type="entry name" value="ARM-like"/>
</dbReference>
<dbReference type="STRING" id="56216.A0A1A6G551"/>
<dbReference type="Gene3D" id="1.25.10.10">
    <property type="entry name" value="Leucine-rich Repeat Variant"/>
    <property type="match status" value="1"/>
</dbReference>
<gene>
    <name evidence="1" type="ORF">A6R68_08388</name>
</gene>
<dbReference type="SUPFAM" id="SSF48371">
    <property type="entry name" value="ARM repeat"/>
    <property type="match status" value="1"/>
</dbReference>
<protein>
    <submittedName>
        <fullName evidence="1">Uncharacterized protein</fullName>
    </submittedName>
</protein>
<comment type="caution">
    <text evidence="1">The sequence shown here is derived from an EMBL/GenBank/DDBJ whole genome shotgun (WGS) entry which is preliminary data.</text>
</comment>
<name>A0A1A6G551_NEOLE</name>
<feature type="non-terminal residue" evidence="1">
    <location>
        <position position="1"/>
    </location>
</feature>
<proteinExistence type="predicted"/>